<reference evidence="1" key="1">
    <citation type="submission" date="2023-07" db="EMBL/GenBank/DDBJ databases">
        <title>Two novel species in the genus Flavivirga.</title>
        <authorList>
            <person name="Kwon K."/>
        </authorList>
    </citation>
    <scope>NUCLEOTIDE SEQUENCE</scope>
    <source>
        <strain evidence="1">KACC 14158</strain>
    </source>
</reference>
<dbReference type="InterPro" id="IPR014729">
    <property type="entry name" value="Rossmann-like_a/b/a_fold"/>
</dbReference>
<protein>
    <submittedName>
        <fullName evidence="1">Universal stress protein</fullName>
    </submittedName>
</protein>
<dbReference type="EMBL" id="JAUOEL010000005">
    <property type="protein sequence ID" value="MDO5975680.1"/>
    <property type="molecule type" value="Genomic_DNA"/>
</dbReference>
<name>A0ABT8WRB1_9FLAO</name>
<accession>A0ABT8WRB1</accession>
<dbReference type="SUPFAM" id="SSF52402">
    <property type="entry name" value="Adenine nucleotide alpha hydrolases-like"/>
    <property type="match status" value="1"/>
</dbReference>
<dbReference type="Gene3D" id="3.40.50.620">
    <property type="entry name" value="HUPs"/>
    <property type="match status" value="1"/>
</dbReference>
<sequence length="275" mass="31395">MKNKYKILMLSDLKKSTNATLKSTVSLAKMINGDIQFFHVKKPTDVIEKENQLSAIRTINKEHFAIEKKIQNLINPIAKDCDVNINYSFTYGNVKDEVRKYIKLNKPDIIVIGKKKSKPLDFMGYDITSFILKEHNGVIMMADNNNVLEPNKEISLGVLNGDEESFNLEFIEDLTNHTQKPLKLFKIGKDDSNTISKTNKHINKKTIEYVFEASDNTIDNLSNYVSKNDINLLCVNRERKNTVKNEKSSTSDIKTFIGKLNVSFLVTGEQKLLVK</sequence>
<comment type="caution">
    <text evidence="1">The sequence shown here is derived from an EMBL/GenBank/DDBJ whole genome shotgun (WGS) entry which is preliminary data.</text>
</comment>
<proteinExistence type="predicted"/>
<dbReference type="Proteomes" id="UP001176806">
    <property type="component" value="Unassembled WGS sequence"/>
</dbReference>
<organism evidence="1 2">
    <name type="scientific">Flavivirga jejuensis</name>
    <dbReference type="NCBI Taxonomy" id="870487"/>
    <lineage>
        <taxon>Bacteria</taxon>
        <taxon>Pseudomonadati</taxon>
        <taxon>Bacteroidota</taxon>
        <taxon>Flavobacteriia</taxon>
        <taxon>Flavobacteriales</taxon>
        <taxon>Flavobacteriaceae</taxon>
        <taxon>Flavivirga</taxon>
    </lineage>
</organism>
<gene>
    <name evidence="1" type="ORF">Q4Q40_15910</name>
</gene>
<evidence type="ECO:0000313" key="1">
    <source>
        <dbReference type="EMBL" id="MDO5975680.1"/>
    </source>
</evidence>
<evidence type="ECO:0000313" key="2">
    <source>
        <dbReference type="Proteomes" id="UP001176806"/>
    </source>
</evidence>
<dbReference type="RefSeq" id="WP_303302895.1">
    <property type="nucleotide sequence ID" value="NZ_BAABDA010000050.1"/>
</dbReference>
<keyword evidence="2" id="KW-1185">Reference proteome</keyword>